<proteinExistence type="predicted"/>
<evidence type="ECO:0000313" key="3">
    <source>
        <dbReference type="Proteomes" id="UP001341840"/>
    </source>
</evidence>
<dbReference type="Proteomes" id="UP001341840">
    <property type="component" value="Unassembled WGS sequence"/>
</dbReference>
<comment type="caution">
    <text evidence="2">The sequence shown here is derived from an EMBL/GenBank/DDBJ whole genome shotgun (WGS) entry which is preliminary data.</text>
</comment>
<protein>
    <submittedName>
        <fullName evidence="2">Uncharacterized protein</fullName>
    </submittedName>
</protein>
<accession>A0ABU6UI99</accession>
<keyword evidence="1" id="KW-0175">Coiled coil</keyword>
<organism evidence="2 3">
    <name type="scientific">Stylosanthes scabra</name>
    <dbReference type="NCBI Taxonomy" id="79078"/>
    <lineage>
        <taxon>Eukaryota</taxon>
        <taxon>Viridiplantae</taxon>
        <taxon>Streptophyta</taxon>
        <taxon>Embryophyta</taxon>
        <taxon>Tracheophyta</taxon>
        <taxon>Spermatophyta</taxon>
        <taxon>Magnoliopsida</taxon>
        <taxon>eudicotyledons</taxon>
        <taxon>Gunneridae</taxon>
        <taxon>Pentapetalae</taxon>
        <taxon>rosids</taxon>
        <taxon>fabids</taxon>
        <taxon>Fabales</taxon>
        <taxon>Fabaceae</taxon>
        <taxon>Papilionoideae</taxon>
        <taxon>50 kb inversion clade</taxon>
        <taxon>dalbergioids sensu lato</taxon>
        <taxon>Dalbergieae</taxon>
        <taxon>Pterocarpus clade</taxon>
        <taxon>Stylosanthes</taxon>
    </lineage>
</organism>
<reference evidence="2 3" key="1">
    <citation type="journal article" date="2023" name="Plants (Basel)">
        <title>Bridging the Gap: Combining Genomics and Transcriptomics Approaches to Understand Stylosanthes scabra, an Orphan Legume from the Brazilian Caatinga.</title>
        <authorList>
            <person name="Ferreira-Neto J.R.C."/>
            <person name="da Silva M.D."/>
            <person name="Binneck E."/>
            <person name="de Melo N.F."/>
            <person name="da Silva R.H."/>
            <person name="de Melo A.L.T.M."/>
            <person name="Pandolfi V."/>
            <person name="Bustamante F.O."/>
            <person name="Brasileiro-Vidal A.C."/>
            <person name="Benko-Iseppon A.M."/>
        </authorList>
    </citation>
    <scope>NUCLEOTIDE SEQUENCE [LARGE SCALE GENOMIC DNA]</scope>
    <source>
        <tissue evidence="2">Leaves</tissue>
    </source>
</reference>
<name>A0ABU6UI99_9FABA</name>
<evidence type="ECO:0000256" key="1">
    <source>
        <dbReference type="SAM" id="Coils"/>
    </source>
</evidence>
<evidence type="ECO:0000313" key="2">
    <source>
        <dbReference type="EMBL" id="MED6160779.1"/>
    </source>
</evidence>
<sequence length="247" mass="28618">MEAKMQEFTYFAVTKGFRPEFIPPLTRLIGRLSTSRDQSIRDTIACSWPSKRGWSAFKPTLTLSQSRWRQWASPTPLHQPSQEPFRLHRATLHNSFLAFSGYPQIRVSLHNSHSFALNNSMEDFLARYCYNSSIPSPCFFREEVFVAEGGPIFRFIIVLPGNPVGPGIGAKHRYSLLEFDARDDAAYSMLCILLHHMEREIRDFNYLRARRLQEENDNLRIQIEALQARVEQLESDSDNSLHYYGTP</sequence>
<dbReference type="EMBL" id="JASCZI010121245">
    <property type="protein sequence ID" value="MED6160779.1"/>
    <property type="molecule type" value="Genomic_DNA"/>
</dbReference>
<keyword evidence="3" id="KW-1185">Reference proteome</keyword>
<feature type="coiled-coil region" evidence="1">
    <location>
        <begin position="209"/>
        <end position="236"/>
    </location>
</feature>
<gene>
    <name evidence="2" type="ORF">PIB30_054514</name>
</gene>